<dbReference type="NCBIfam" id="TIGR00254">
    <property type="entry name" value="GGDEF"/>
    <property type="match status" value="1"/>
</dbReference>
<feature type="domain" description="EAL" evidence="1">
    <location>
        <begin position="374"/>
        <end position="627"/>
    </location>
</feature>
<evidence type="ECO:0000259" key="1">
    <source>
        <dbReference type="PROSITE" id="PS50883"/>
    </source>
</evidence>
<dbReference type="Gene3D" id="3.30.70.270">
    <property type="match status" value="1"/>
</dbReference>
<dbReference type="InterPro" id="IPR029016">
    <property type="entry name" value="GAF-like_dom_sf"/>
</dbReference>
<comment type="caution">
    <text evidence="3">The sequence shown here is derived from an EMBL/GenBank/DDBJ whole genome shotgun (WGS) entry which is preliminary data.</text>
</comment>
<proteinExistence type="predicted"/>
<keyword evidence="4" id="KW-1185">Reference proteome</keyword>
<protein>
    <submittedName>
        <fullName evidence="3">Diguanylate cyclase</fullName>
    </submittedName>
</protein>
<dbReference type="PROSITE" id="PS50883">
    <property type="entry name" value="EAL"/>
    <property type="match status" value="1"/>
</dbReference>
<dbReference type="RefSeq" id="WP_065576869.1">
    <property type="nucleotide sequence ID" value="NZ_JBNGCH010000518.1"/>
</dbReference>
<reference evidence="4" key="1">
    <citation type="submission" date="2016-06" db="EMBL/GenBank/DDBJ databases">
        <authorList>
            <person name="Hehemann J.-H."/>
            <person name="Arevalo P."/>
            <person name="Datta M.S."/>
            <person name="Polz M.F."/>
        </authorList>
    </citation>
    <scope>NUCLEOTIDE SEQUENCE [LARGE SCALE GENOMIC DNA]</scope>
    <source>
        <strain evidence="4">9CSC122</strain>
    </source>
</reference>
<evidence type="ECO:0000259" key="2">
    <source>
        <dbReference type="PROSITE" id="PS50887"/>
    </source>
</evidence>
<evidence type="ECO:0000313" key="4">
    <source>
        <dbReference type="Proteomes" id="UP000093173"/>
    </source>
</evidence>
<dbReference type="PANTHER" id="PTHR44757:SF2">
    <property type="entry name" value="BIOFILM ARCHITECTURE MAINTENANCE PROTEIN MBAA"/>
    <property type="match status" value="1"/>
</dbReference>
<dbReference type="InterPro" id="IPR000160">
    <property type="entry name" value="GGDEF_dom"/>
</dbReference>
<dbReference type="InterPro" id="IPR043128">
    <property type="entry name" value="Rev_trsase/Diguanyl_cyclase"/>
</dbReference>
<dbReference type="Gene3D" id="3.20.20.450">
    <property type="entry name" value="EAL domain"/>
    <property type="match status" value="1"/>
</dbReference>
<organism evidence="3 4">
    <name type="scientific">Vibrio genomosp. F10</name>
    <dbReference type="NCBI Taxonomy" id="723171"/>
    <lineage>
        <taxon>Bacteria</taxon>
        <taxon>Pseudomonadati</taxon>
        <taxon>Pseudomonadota</taxon>
        <taxon>Gammaproteobacteria</taxon>
        <taxon>Vibrionales</taxon>
        <taxon>Vibrionaceae</taxon>
        <taxon>Vibrio</taxon>
    </lineage>
</organism>
<feature type="domain" description="GGDEF" evidence="2">
    <location>
        <begin position="233"/>
        <end position="365"/>
    </location>
</feature>
<dbReference type="SUPFAM" id="SSF55781">
    <property type="entry name" value="GAF domain-like"/>
    <property type="match status" value="1"/>
</dbReference>
<dbReference type="InterPro" id="IPR035919">
    <property type="entry name" value="EAL_sf"/>
</dbReference>
<dbReference type="InterPro" id="IPR029787">
    <property type="entry name" value="Nucleotide_cyclase"/>
</dbReference>
<dbReference type="EMBL" id="MAJZ01000518">
    <property type="protein sequence ID" value="OCH75631.1"/>
    <property type="molecule type" value="Genomic_DNA"/>
</dbReference>
<dbReference type="Pfam" id="PF00563">
    <property type="entry name" value="EAL"/>
    <property type="match status" value="1"/>
</dbReference>
<dbReference type="SMART" id="SM00267">
    <property type="entry name" value="GGDEF"/>
    <property type="match status" value="1"/>
</dbReference>
<dbReference type="Pfam" id="PF00990">
    <property type="entry name" value="GGDEF"/>
    <property type="match status" value="1"/>
</dbReference>
<gene>
    <name evidence="3" type="ORF">A6E14_10670</name>
</gene>
<dbReference type="SMART" id="SM00052">
    <property type="entry name" value="EAL"/>
    <property type="match status" value="1"/>
</dbReference>
<dbReference type="InterPro" id="IPR001633">
    <property type="entry name" value="EAL_dom"/>
</dbReference>
<dbReference type="SUPFAM" id="SSF141868">
    <property type="entry name" value="EAL domain-like"/>
    <property type="match status" value="1"/>
</dbReference>
<sequence length="638" mass="72260">MSKIDAQQLIIPDAMFAGWQSTLNLLSEIVVVPAALIMRVKKATIEVCCKNNNVANPYNVGDQEFLGQGLYCETVMNRDAELLVPNANTNPEWKDNPDIELGMISYCGLPLHWPTGEQFGTICILDEKENPFTPTYRRLLDSFRISVEAQLETLYQHEKLQRLNNELQNRVNSRTQDLASLNYSLNQEIDKRRAAEEQVQYQKLHDIGTGFLNRKALEKELPNQLTTAAEKKKELAVVHIGFTNGRRLQSKYGYKEWDRILTHYRYRLSANIQTLKLITARPTSTDLVLIVKSKKLAVTLERLCQTLVDVGHSEFVIEQESVHLHAYIGIATSSDTNQSADLLKYAAEAMLSCKDSGHQFSFYSQAFSDNHSHMNQLESYLLQAVRSDDLLLYFQPKVCPTTHRWTGAEALLRWRHPILGDISNERLIHIAEQNGLIFEVGNFVLRSAIEKAAQWANHVSDFTVAINISAIQLQSVNFSQQVKDLLDAYQLPARYLELEVTESGLIGDEVKASNTLMALHELGVTLSLDDFGTGYASFQYLKKYPFDCIKIDKSFIQQLENSEEDRAIVRSIISVAKKLKLRVTTEGIETLAQEAFIISEGCEFGQGYLYARPMPCDEFELGLLSQNQQDNGQIAVPH</sequence>
<dbReference type="Gene3D" id="3.30.450.40">
    <property type="match status" value="1"/>
</dbReference>
<dbReference type="InterPro" id="IPR052155">
    <property type="entry name" value="Biofilm_reg_signaling"/>
</dbReference>
<dbReference type="Proteomes" id="UP000093173">
    <property type="component" value="Unassembled WGS sequence"/>
</dbReference>
<dbReference type="PROSITE" id="PS50887">
    <property type="entry name" value="GGDEF"/>
    <property type="match status" value="1"/>
</dbReference>
<accession>A0A1B9QYT4</accession>
<dbReference type="PANTHER" id="PTHR44757">
    <property type="entry name" value="DIGUANYLATE CYCLASE DGCP"/>
    <property type="match status" value="1"/>
</dbReference>
<dbReference type="AlphaFoldDB" id="A0A1B9QYT4"/>
<dbReference type="SUPFAM" id="SSF55073">
    <property type="entry name" value="Nucleotide cyclase"/>
    <property type="match status" value="1"/>
</dbReference>
<name>A0A1B9QYT4_9VIBR</name>
<dbReference type="CDD" id="cd01948">
    <property type="entry name" value="EAL"/>
    <property type="match status" value="1"/>
</dbReference>
<evidence type="ECO:0000313" key="3">
    <source>
        <dbReference type="EMBL" id="OCH75631.1"/>
    </source>
</evidence>